<sequence length="708" mass="80876">MTLQHPKRQEQQQASVFPRISVILCTYNRQSLLLSVLRNLYQQTLPFSHFEVLIVDNSSTDMTAKEVQRLVHELQRKDAEARTSWRVFYLSEPRNGLAHARNLAITKASGEILVFLDDDVIVNNGFLKALLHTYDTTTAAAVSGRVELHWEGRRPYWVHDRILPDLGYFAPAEKRTRLTEETVPSNCCFSIRASVLHALDLYFMPCLNKRNRFPINLDIERICISLQQAGYEHWYEPEAIVYHRVPAERIQPSFFIGRAYWRGCAEILEEYVIPAYLQGRLLSFQLLLWEGLLSFLNWLFYAIFLHPLQTLSQPSTGERLHHAMTQAYLSGRYRQVFSLLWQPAALLESPSALFVQSSLEEGPPPELWETFSPRPIIHCGHRIPLWWLWHNRAPQKGEASRALLHIYRPGAFQLTYRQRLALRLRLHLALRFGIRLLTTDGGGWWQSASHRTAMPRKALEGFTLRHSHQIITFAGDAARLYQDPTLGQRTLCCPYPGTTGPQLLPSRAVAHAELGLPEHSGFVYLCFAHYHTELELLYLLTAFIAARNSASTPLELLRPQVIIAGLPTDTNQPRQLLQLAANASDVHLFFDEKPLTNAQLGQYLSAADALVQPHQPIAAAGELALTWLALLHRRQVIVPALPRFQGTLPPQHCIFYLPESRASLIEALLSAARNAAQERVGICDETYSWQTYSALIQQLYQRYLFPAQ</sequence>
<dbReference type="Pfam" id="PF00535">
    <property type="entry name" value="Glycos_transf_2"/>
    <property type="match status" value="1"/>
</dbReference>
<dbReference type="PANTHER" id="PTHR43685:SF2">
    <property type="entry name" value="GLYCOSYLTRANSFERASE 2-LIKE DOMAIN-CONTAINING PROTEIN"/>
    <property type="match status" value="1"/>
</dbReference>
<dbReference type="InterPro" id="IPR029044">
    <property type="entry name" value="Nucleotide-diphossugar_trans"/>
</dbReference>
<reference evidence="2" key="1">
    <citation type="submission" date="2018-12" db="EMBL/GenBank/DDBJ databases">
        <title>Novel natural products biosynthetic potential of the class Ktedonobacteria.</title>
        <authorList>
            <person name="Zheng Y."/>
            <person name="Saitou A."/>
            <person name="Wang C.M."/>
            <person name="Toyoda A."/>
            <person name="Minakuchi Y."/>
            <person name="Sekiguchi Y."/>
            <person name="Ueda K."/>
            <person name="Takano H."/>
            <person name="Sakai Y."/>
            <person name="Yokota A."/>
            <person name="Yabe S."/>
        </authorList>
    </citation>
    <scope>NUCLEOTIDE SEQUENCE</scope>
    <source>
        <strain evidence="2">COM3</strain>
    </source>
</reference>
<feature type="domain" description="Glycosyltransferase 2-like" evidence="1">
    <location>
        <begin position="21"/>
        <end position="197"/>
    </location>
</feature>
<dbReference type="InterPro" id="IPR050834">
    <property type="entry name" value="Glycosyltransf_2"/>
</dbReference>
<gene>
    <name evidence="2" type="ORF">KTC_41010</name>
</gene>
<dbReference type="InterPro" id="IPR001173">
    <property type="entry name" value="Glyco_trans_2-like"/>
</dbReference>
<dbReference type="Gene3D" id="3.40.50.2000">
    <property type="entry name" value="Glycogen Phosphorylase B"/>
    <property type="match status" value="1"/>
</dbReference>
<accession>A0A455SNW3</accession>
<dbReference type="SUPFAM" id="SSF53448">
    <property type="entry name" value="Nucleotide-diphospho-sugar transferases"/>
    <property type="match status" value="1"/>
</dbReference>
<dbReference type="CDD" id="cd00761">
    <property type="entry name" value="Glyco_tranf_GTA_type"/>
    <property type="match status" value="1"/>
</dbReference>
<organism evidence="2">
    <name type="scientific">Thermosporothrix sp. COM3</name>
    <dbReference type="NCBI Taxonomy" id="2490863"/>
    <lineage>
        <taxon>Bacteria</taxon>
        <taxon>Bacillati</taxon>
        <taxon>Chloroflexota</taxon>
        <taxon>Ktedonobacteria</taxon>
        <taxon>Ktedonobacterales</taxon>
        <taxon>Thermosporotrichaceae</taxon>
        <taxon>Thermosporothrix</taxon>
    </lineage>
</organism>
<protein>
    <recommendedName>
        <fullName evidence="1">Glycosyltransferase 2-like domain-containing protein</fullName>
    </recommendedName>
</protein>
<dbReference type="Gene3D" id="3.90.550.10">
    <property type="entry name" value="Spore Coat Polysaccharide Biosynthesis Protein SpsA, Chain A"/>
    <property type="match status" value="1"/>
</dbReference>
<dbReference type="PANTHER" id="PTHR43685">
    <property type="entry name" value="GLYCOSYLTRANSFERASE"/>
    <property type="match status" value="1"/>
</dbReference>
<dbReference type="AlphaFoldDB" id="A0A455SNW3"/>
<proteinExistence type="predicted"/>
<dbReference type="SUPFAM" id="SSF53756">
    <property type="entry name" value="UDP-Glycosyltransferase/glycogen phosphorylase"/>
    <property type="match status" value="1"/>
</dbReference>
<name>A0A455SNW3_9CHLR</name>
<evidence type="ECO:0000259" key="1">
    <source>
        <dbReference type="Pfam" id="PF00535"/>
    </source>
</evidence>
<dbReference type="EMBL" id="AP019376">
    <property type="protein sequence ID" value="BBH89350.1"/>
    <property type="molecule type" value="Genomic_DNA"/>
</dbReference>
<evidence type="ECO:0000313" key="2">
    <source>
        <dbReference type="EMBL" id="BBH89350.1"/>
    </source>
</evidence>